<gene>
    <name evidence="9" type="ORF">C7459_11911</name>
</gene>
<comment type="similarity">
    <text evidence="7">Belongs to the binding-protein-dependent transport system permease family.</text>
</comment>
<comment type="caution">
    <text evidence="9">The sequence shown here is derived from an EMBL/GenBank/DDBJ whole genome shotgun (WGS) entry which is preliminary data.</text>
</comment>
<evidence type="ECO:0000256" key="2">
    <source>
        <dbReference type="ARBA" id="ARBA00022448"/>
    </source>
</evidence>
<keyword evidence="3" id="KW-1003">Cell membrane</keyword>
<evidence type="ECO:0000256" key="5">
    <source>
        <dbReference type="ARBA" id="ARBA00022989"/>
    </source>
</evidence>
<keyword evidence="4 7" id="KW-0812">Transmembrane</keyword>
<feature type="transmembrane region" description="Helical" evidence="7">
    <location>
        <begin position="72"/>
        <end position="99"/>
    </location>
</feature>
<dbReference type="PANTHER" id="PTHR43744:SF12">
    <property type="entry name" value="ABC TRANSPORTER PERMEASE PROTEIN MG189-RELATED"/>
    <property type="match status" value="1"/>
</dbReference>
<dbReference type="OrthoDB" id="31780at2"/>
<keyword evidence="6 7" id="KW-0472">Membrane</keyword>
<dbReference type="EMBL" id="QGGL01000019">
    <property type="protein sequence ID" value="PWK06588.1"/>
    <property type="molecule type" value="Genomic_DNA"/>
</dbReference>
<dbReference type="CDD" id="cd06261">
    <property type="entry name" value="TM_PBP2"/>
    <property type="match status" value="1"/>
</dbReference>
<accession>A0A316D8A2</accession>
<dbReference type="InterPro" id="IPR000515">
    <property type="entry name" value="MetI-like"/>
</dbReference>
<feature type="transmembrane region" description="Helical" evidence="7">
    <location>
        <begin position="244"/>
        <end position="264"/>
    </location>
</feature>
<dbReference type="AlphaFoldDB" id="A0A316D8A2"/>
<dbReference type="InterPro" id="IPR035906">
    <property type="entry name" value="MetI-like_sf"/>
</dbReference>
<dbReference type="PROSITE" id="PS50928">
    <property type="entry name" value="ABC_TM1"/>
    <property type="match status" value="1"/>
</dbReference>
<feature type="transmembrane region" description="Helical" evidence="7">
    <location>
        <begin position="12"/>
        <end position="33"/>
    </location>
</feature>
<evidence type="ECO:0000256" key="1">
    <source>
        <dbReference type="ARBA" id="ARBA00004651"/>
    </source>
</evidence>
<protein>
    <submittedName>
        <fullName evidence="9">Carbohydrate ABC transporter membrane protein 2 (CUT1 family)</fullName>
    </submittedName>
</protein>
<dbReference type="SUPFAM" id="SSF161098">
    <property type="entry name" value="MetI-like"/>
    <property type="match status" value="1"/>
</dbReference>
<evidence type="ECO:0000256" key="3">
    <source>
        <dbReference type="ARBA" id="ARBA00022475"/>
    </source>
</evidence>
<keyword evidence="5 7" id="KW-1133">Transmembrane helix</keyword>
<name>A0A316D8A2_9BACL</name>
<evidence type="ECO:0000313" key="10">
    <source>
        <dbReference type="Proteomes" id="UP000245634"/>
    </source>
</evidence>
<feature type="transmembrane region" description="Helical" evidence="7">
    <location>
        <begin position="186"/>
        <end position="208"/>
    </location>
</feature>
<dbReference type="RefSeq" id="WP_109690789.1">
    <property type="nucleotide sequence ID" value="NZ_QGGL01000019.1"/>
</dbReference>
<evidence type="ECO:0000259" key="8">
    <source>
        <dbReference type="PROSITE" id="PS50928"/>
    </source>
</evidence>
<feature type="domain" description="ABC transmembrane type-1" evidence="8">
    <location>
        <begin position="76"/>
        <end position="265"/>
    </location>
</feature>
<evidence type="ECO:0000313" key="9">
    <source>
        <dbReference type="EMBL" id="PWK06588.1"/>
    </source>
</evidence>
<dbReference type="Gene3D" id="1.10.3720.10">
    <property type="entry name" value="MetI-like"/>
    <property type="match status" value="1"/>
</dbReference>
<organism evidence="9 10">
    <name type="scientific">Tumebacillus permanentifrigoris</name>
    <dbReference type="NCBI Taxonomy" id="378543"/>
    <lineage>
        <taxon>Bacteria</taxon>
        <taxon>Bacillati</taxon>
        <taxon>Bacillota</taxon>
        <taxon>Bacilli</taxon>
        <taxon>Bacillales</taxon>
        <taxon>Alicyclobacillaceae</taxon>
        <taxon>Tumebacillus</taxon>
    </lineage>
</organism>
<dbReference type="GO" id="GO:0005886">
    <property type="term" value="C:plasma membrane"/>
    <property type="evidence" value="ECO:0007669"/>
    <property type="project" value="UniProtKB-SubCell"/>
</dbReference>
<keyword evidence="2 7" id="KW-0813">Transport</keyword>
<feature type="transmembrane region" description="Helical" evidence="7">
    <location>
        <begin position="111"/>
        <end position="133"/>
    </location>
</feature>
<sequence length="280" mass="31419">MALKSEERTTKWVSFVFLTVVAILWMAPLLWIISTSFKPEGQAIQLPLRWIPETITLENYRNVLGDTEQSPIFLWFGNSLFISTLHTLLVLIVDALAAYAYARMAFRGKEIIFWTLMATMMIPTVMNFIPLYAIVDAIHWIDTPWAMIVPGLGGVLGIFLLRSFYEGIPRELEEAARIDGASSLQIFVRIILPLSKPALVTLALLTFLGNWNDFLWPLIVTNKVETRTLPVGLSILQGAYTTQYAKLMAGTVLSALPVLVLFLFSQRFFVKGVSMSGIKG</sequence>
<reference evidence="9 10" key="1">
    <citation type="submission" date="2018-05" db="EMBL/GenBank/DDBJ databases">
        <title>Genomic Encyclopedia of Type Strains, Phase IV (KMG-IV): sequencing the most valuable type-strain genomes for metagenomic binning, comparative biology and taxonomic classification.</title>
        <authorList>
            <person name="Goeker M."/>
        </authorList>
    </citation>
    <scope>NUCLEOTIDE SEQUENCE [LARGE SCALE GENOMIC DNA]</scope>
    <source>
        <strain evidence="9 10">DSM 18773</strain>
    </source>
</reference>
<comment type="subcellular location">
    <subcellularLocation>
        <location evidence="1 7">Cell membrane</location>
        <topology evidence="1 7">Multi-pass membrane protein</topology>
    </subcellularLocation>
</comment>
<dbReference type="PANTHER" id="PTHR43744">
    <property type="entry name" value="ABC TRANSPORTER PERMEASE PROTEIN MG189-RELATED-RELATED"/>
    <property type="match status" value="1"/>
</dbReference>
<evidence type="ECO:0000256" key="7">
    <source>
        <dbReference type="RuleBase" id="RU363032"/>
    </source>
</evidence>
<evidence type="ECO:0000256" key="4">
    <source>
        <dbReference type="ARBA" id="ARBA00022692"/>
    </source>
</evidence>
<dbReference type="Pfam" id="PF00528">
    <property type="entry name" value="BPD_transp_1"/>
    <property type="match status" value="1"/>
</dbReference>
<evidence type="ECO:0000256" key="6">
    <source>
        <dbReference type="ARBA" id="ARBA00023136"/>
    </source>
</evidence>
<keyword evidence="10" id="KW-1185">Reference proteome</keyword>
<proteinExistence type="inferred from homology"/>
<feature type="transmembrane region" description="Helical" evidence="7">
    <location>
        <begin position="145"/>
        <end position="165"/>
    </location>
</feature>
<dbReference type="GO" id="GO:0055085">
    <property type="term" value="P:transmembrane transport"/>
    <property type="evidence" value="ECO:0007669"/>
    <property type="project" value="InterPro"/>
</dbReference>
<dbReference type="Proteomes" id="UP000245634">
    <property type="component" value="Unassembled WGS sequence"/>
</dbReference>